<dbReference type="FunFam" id="3.30.565.10:FF:000010">
    <property type="entry name" value="Sensor histidine kinase RcsC"/>
    <property type="match status" value="1"/>
</dbReference>
<dbReference type="CDD" id="cd00082">
    <property type="entry name" value="HisKA"/>
    <property type="match status" value="1"/>
</dbReference>
<evidence type="ECO:0000256" key="9">
    <source>
        <dbReference type="ARBA" id="ARBA00022777"/>
    </source>
</evidence>
<reference evidence="21 22" key="1">
    <citation type="submission" date="2018-05" db="EMBL/GenBank/DDBJ databases">
        <title>complete genome sequence of Aquabacterium olei NBRC 110486.</title>
        <authorList>
            <person name="Tang B."/>
            <person name="Chang J."/>
            <person name="Zhang L."/>
            <person name="Yang H."/>
        </authorList>
    </citation>
    <scope>NUCLEOTIDE SEQUENCE [LARGE SCALE GENOMIC DNA]</scope>
    <source>
        <strain evidence="21 22">NBRC 110486</strain>
    </source>
</reference>
<dbReference type="Proteomes" id="UP000244892">
    <property type="component" value="Chromosome"/>
</dbReference>
<keyword evidence="4 17" id="KW-0597">Phosphoprotein</keyword>
<dbReference type="Gene3D" id="3.30.565.10">
    <property type="entry name" value="Histidine kinase-like ATPase, C-terminal domain"/>
    <property type="match status" value="1"/>
</dbReference>
<dbReference type="InterPro" id="IPR011006">
    <property type="entry name" value="CheY-like_superfamily"/>
</dbReference>
<evidence type="ECO:0000256" key="1">
    <source>
        <dbReference type="ARBA" id="ARBA00000085"/>
    </source>
</evidence>
<evidence type="ECO:0000256" key="12">
    <source>
        <dbReference type="ARBA" id="ARBA00023012"/>
    </source>
</evidence>
<keyword evidence="5" id="KW-0808">Transferase</keyword>
<name>A0A2U8FUP0_9BURK</name>
<dbReference type="PRINTS" id="PR00344">
    <property type="entry name" value="BCTRLSENSOR"/>
</dbReference>
<evidence type="ECO:0000256" key="14">
    <source>
        <dbReference type="ARBA" id="ARBA00023136"/>
    </source>
</evidence>
<dbReference type="SUPFAM" id="SSF55874">
    <property type="entry name" value="ATPase domain of HSP90 chaperone/DNA topoisomerase II/histidine kinase"/>
    <property type="match status" value="1"/>
</dbReference>
<dbReference type="Pfam" id="PF00512">
    <property type="entry name" value="HisKA"/>
    <property type="match status" value="1"/>
</dbReference>
<feature type="modified residue" description="4-aspartylphosphate" evidence="17">
    <location>
        <position position="674"/>
    </location>
</feature>
<sequence>MPVPEALIRGAVAVLRERGVRQTDIYIEHMDLGRFSTPDPSPAVAALLQQKYAGKHIGLIVAQNQAALDFLADAGYGLLPPGLPVLVTFVGAPPARWRGAPHRIVQVSDQYDVAGTVRLGLTLFPRTRRVVVVAGVGRPQAALPTEVAQAVAAQGHRAEVEDTASLAHEAMLERVATLPPDTLVVLAAYFQDRTGRSFVPVAVAAEVARRSNAPVLALYDAHIATGLVGGSVRVTEAVGRRVGEIGADLLRGAPPPEPGAPLLSVLPRPVFDWAQVQRWRGDPARLPPDTVFLNRPHTLWSEYRPFVMASTATIVLLTTLLLALVYQNQRRKRAEHALRRHQQQLETLVEQRTAQLAQATRTAENASQAKSTFLANMSHEIRTPMNAIMGMSYLLLRTDIGAHQRAYVQKIQTASQHLLGLLNDILDYSKIEAGKLTVEDIEFSFQQLLDDVTALIADKASDKGLALVTHIDPRIPESLVGDPLRLGQMLVNYANNAVKFTVSGEIEIRAQMHEETDREVLLHFSVRDTGIGLTPAQSAGLFERFQQADSSTTRQYGGTGLGLAITRQLASRMGGEVGVDSTPGVGSTFWFTVRLGKGEQASPMPQAPGAAMEGEAAPPSLVGASVLLVEDNELNQEVARALLEGAGLTVDLASDGQQAVEKVQARDYDLVLMDMQMPGMDGLEATRRIRASDQRADLPIIAMTANALDTDRKACLQAGMNDHVTKPIHPAHLLDTLRQWIRPRPGASAHRQPGPG</sequence>
<feature type="coiled-coil region" evidence="18">
    <location>
        <begin position="331"/>
        <end position="369"/>
    </location>
</feature>
<evidence type="ECO:0000256" key="5">
    <source>
        <dbReference type="ARBA" id="ARBA00022679"/>
    </source>
</evidence>
<dbReference type="Gene3D" id="3.40.50.2300">
    <property type="match status" value="3"/>
</dbReference>
<dbReference type="PROSITE" id="PS50110">
    <property type="entry name" value="RESPONSE_REGULATORY"/>
    <property type="match status" value="1"/>
</dbReference>
<dbReference type="SUPFAM" id="SSF47384">
    <property type="entry name" value="Homodimeric domain of signal transducing histidine kinase"/>
    <property type="match status" value="1"/>
</dbReference>
<evidence type="ECO:0000313" key="21">
    <source>
        <dbReference type="EMBL" id="AWI54791.1"/>
    </source>
</evidence>
<keyword evidence="8" id="KW-0547">Nucleotide-binding</keyword>
<dbReference type="GO" id="GO:0016020">
    <property type="term" value="C:membrane"/>
    <property type="evidence" value="ECO:0007669"/>
    <property type="project" value="UniProtKB-SubCell"/>
</dbReference>
<keyword evidence="7" id="KW-0732">Signal</keyword>
<organism evidence="21 22">
    <name type="scientific">Aquabacterium olei</name>
    <dbReference type="NCBI Taxonomy" id="1296669"/>
    <lineage>
        <taxon>Bacteria</taxon>
        <taxon>Pseudomonadati</taxon>
        <taxon>Pseudomonadota</taxon>
        <taxon>Betaproteobacteria</taxon>
        <taxon>Burkholderiales</taxon>
        <taxon>Aquabacterium</taxon>
    </lineage>
</organism>
<comment type="subcellular location">
    <subcellularLocation>
        <location evidence="2">Membrane</location>
    </subcellularLocation>
</comment>
<proteinExistence type="predicted"/>
<keyword evidence="6" id="KW-0812">Transmembrane</keyword>
<gene>
    <name evidence="21" type="ORF">DEH84_16240</name>
</gene>
<dbReference type="InterPro" id="IPR036890">
    <property type="entry name" value="HATPase_C_sf"/>
</dbReference>
<dbReference type="EMBL" id="CP029210">
    <property type="protein sequence ID" value="AWI54791.1"/>
    <property type="molecule type" value="Genomic_DNA"/>
</dbReference>
<dbReference type="GO" id="GO:0000155">
    <property type="term" value="F:phosphorelay sensor kinase activity"/>
    <property type="evidence" value="ECO:0007669"/>
    <property type="project" value="InterPro"/>
</dbReference>
<dbReference type="SMART" id="SM00388">
    <property type="entry name" value="HisKA"/>
    <property type="match status" value="1"/>
</dbReference>
<dbReference type="PROSITE" id="PS50109">
    <property type="entry name" value="HIS_KIN"/>
    <property type="match status" value="1"/>
</dbReference>
<dbReference type="InterPro" id="IPR001789">
    <property type="entry name" value="Sig_transdc_resp-reg_receiver"/>
</dbReference>
<evidence type="ECO:0000256" key="4">
    <source>
        <dbReference type="ARBA" id="ARBA00022553"/>
    </source>
</evidence>
<evidence type="ECO:0000256" key="11">
    <source>
        <dbReference type="ARBA" id="ARBA00022989"/>
    </source>
</evidence>
<dbReference type="KEGG" id="aon:DEH84_16240"/>
<comment type="catalytic activity">
    <reaction evidence="1">
        <text>ATP + protein L-histidine = ADP + protein N-phospho-L-histidine.</text>
        <dbReference type="EC" id="2.7.13.3"/>
    </reaction>
</comment>
<keyword evidence="10" id="KW-0067">ATP-binding</keyword>
<comment type="function">
    <text evidence="15">Member of the two-component regulatory system BvgS/BvgA. Phosphorylates BvgA via a four-step phosphorelay in response to environmental signals.</text>
</comment>
<evidence type="ECO:0000259" key="20">
    <source>
        <dbReference type="PROSITE" id="PS50110"/>
    </source>
</evidence>
<dbReference type="Pfam" id="PF00072">
    <property type="entry name" value="Response_reg"/>
    <property type="match status" value="1"/>
</dbReference>
<keyword evidence="14" id="KW-0472">Membrane</keyword>
<dbReference type="EC" id="2.7.13.3" evidence="3"/>
<dbReference type="InterPro" id="IPR004358">
    <property type="entry name" value="Sig_transdc_His_kin-like_C"/>
</dbReference>
<evidence type="ECO:0000259" key="19">
    <source>
        <dbReference type="PROSITE" id="PS50109"/>
    </source>
</evidence>
<evidence type="ECO:0000256" key="16">
    <source>
        <dbReference type="ARBA" id="ARBA00070152"/>
    </source>
</evidence>
<dbReference type="SMART" id="SM00448">
    <property type="entry name" value="REC"/>
    <property type="match status" value="1"/>
</dbReference>
<evidence type="ECO:0000256" key="7">
    <source>
        <dbReference type="ARBA" id="ARBA00022729"/>
    </source>
</evidence>
<protein>
    <recommendedName>
        <fullName evidence="16">Virulence sensor protein BvgS</fullName>
        <ecNumber evidence="3">2.7.13.3</ecNumber>
    </recommendedName>
</protein>
<evidence type="ECO:0000256" key="8">
    <source>
        <dbReference type="ARBA" id="ARBA00022741"/>
    </source>
</evidence>
<evidence type="ECO:0000256" key="18">
    <source>
        <dbReference type="SAM" id="Coils"/>
    </source>
</evidence>
<evidence type="ECO:0000256" key="17">
    <source>
        <dbReference type="PROSITE-ProRule" id="PRU00169"/>
    </source>
</evidence>
<evidence type="ECO:0000256" key="3">
    <source>
        <dbReference type="ARBA" id="ARBA00012438"/>
    </source>
</evidence>
<dbReference type="PANTHER" id="PTHR45339:SF1">
    <property type="entry name" value="HYBRID SIGNAL TRANSDUCTION HISTIDINE KINASE J"/>
    <property type="match status" value="1"/>
</dbReference>
<dbReference type="GO" id="GO:0005524">
    <property type="term" value="F:ATP binding"/>
    <property type="evidence" value="ECO:0007669"/>
    <property type="project" value="UniProtKB-KW"/>
</dbReference>
<evidence type="ECO:0000256" key="6">
    <source>
        <dbReference type="ARBA" id="ARBA00022692"/>
    </source>
</evidence>
<keyword evidence="11" id="KW-1133">Transmembrane helix</keyword>
<keyword evidence="12" id="KW-0902">Two-component regulatory system</keyword>
<evidence type="ECO:0000256" key="15">
    <source>
        <dbReference type="ARBA" id="ARBA00058004"/>
    </source>
</evidence>
<dbReference type="InterPro" id="IPR036097">
    <property type="entry name" value="HisK_dim/P_sf"/>
</dbReference>
<feature type="domain" description="Response regulatory" evidence="20">
    <location>
        <begin position="625"/>
        <end position="741"/>
    </location>
</feature>
<keyword evidence="9" id="KW-0418">Kinase</keyword>
<evidence type="ECO:0000313" key="22">
    <source>
        <dbReference type="Proteomes" id="UP000244892"/>
    </source>
</evidence>
<accession>A0A2U8FUP0</accession>
<evidence type="ECO:0000256" key="10">
    <source>
        <dbReference type="ARBA" id="ARBA00022840"/>
    </source>
</evidence>
<feature type="domain" description="Histidine kinase" evidence="19">
    <location>
        <begin position="376"/>
        <end position="597"/>
    </location>
</feature>
<dbReference type="SUPFAM" id="SSF52172">
    <property type="entry name" value="CheY-like"/>
    <property type="match status" value="1"/>
</dbReference>
<dbReference type="CDD" id="cd16922">
    <property type="entry name" value="HATPase_EvgS-ArcB-TorS-like"/>
    <property type="match status" value="1"/>
</dbReference>
<dbReference type="InterPro" id="IPR005467">
    <property type="entry name" value="His_kinase_dom"/>
</dbReference>
<dbReference type="AlphaFoldDB" id="A0A2U8FUP0"/>
<dbReference type="SMART" id="SM00387">
    <property type="entry name" value="HATPase_c"/>
    <property type="match status" value="1"/>
</dbReference>
<dbReference type="PANTHER" id="PTHR45339">
    <property type="entry name" value="HYBRID SIGNAL TRANSDUCTION HISTIDINE KINASE J"/>
    <property type="match status" value="1"/>
</dbReference>
<dbReference type="FunFam" id="1.10.287.130:FF:000004">
    <property type="entry name" value="Ethylene receptor 1"/>
    <property type="match status" value="1"/>
</dbReference>
<keyword evidence="13" id="KW-0843">Virulence</keyword>
<dbReference type="Gene3D" id="1.10.287.130">
    <property type="match status" value="1"/>
</dbReference>
<dbReference type="CDD" id="cd17546">
    <property type="entry name" value="REC_hyHK_CKI1_RcsC-like"/>
    <property type="match status" value="1"/>
</dbReference>
<dbReference type="InterPro" id="IPR003594">
    <property type="entry name" value="HATPase_dom"/>
</dbReference>
<keyword evidence="18" id="KW-0175">Coiled coil</keyword>
<dbReference type="Pfam" id="PF02518">
    <property type="entry name" value="HATPase_c"/>
    <property type="match status" value="1"/>
</dbReference>
<keyword evidence="22" id="KW-1185">Reference proteome</keyword>
<dbReference type="InterPro" id="IPR003661">
    <property type="entry name" value="HisK_dim/P_dom"/>
</dbReference>
<evidence type="ECO:0000256" key="2">
    <source>
        <dbReference type="ARBA" id="ARBA00004370"/>
    </source>
</evidence>
<evidence type="ECO:0000256" key="13">
    <source>
        <dbReference type="ARBA" id="ARBA00023026"/>
    </source>
</evidence>